<reference evidence="2" key="1">
    <citation type="submission" date="2022-11" db="EMBL/GenBank/DDBJ databases">
        <title>Complete genome sequence of Methanogenium organophilum DSM 3596.</title>
        <authorList>
            <person name="Chen S.-C."/>
            <person name="Lai S.-J."/>
            <person name="You Y.-T."/>
        </authorList>
    </citation>
    <scope>NUCLEOTIDE SEQUENCE</scope>
    <source>
        <strain evidence="2">DSM 3596</strain>
    </source>
</reference>
<feature type="domain" description="PEGA" evidence="1">
    <location>
        <begin position="107"/>
        <end position="171"/>
    </location>
</feature>
<sequence>MKSDPAPLCVLVIIICLTLLVTVYPAAAQVRGTIAVSSEPEGASIFLNDEDLGLQTNTFIEDVFPGIHYIRLELPGYRTWETFFEVDEGKVTYISHEMEPIVGGPFSVATTPPGAAVYIDGTFMGTSDTVLYDLPAGQHRILLTLDGYADYAATITIPEDMAQSLVHTFEPPSSTGRITVSSAPTNAAIYLGGVYQGTTPLTLDEVQPGTYPIVLTRTGYENWTGSVEVAAGRISEISAVLVRSPVLLAVASIPPGAEVFVDGTLRGTTPLSISIEQGMHTVRIEKFGYEPQEETVDAGPDGVSVSVPLVSTVPQALDAAEEAIRQNEAYGPDRAVAAIKSAYLQYEVGDAEGAVRYAADAVALAEDVDRDGVTNARDISPRLHNAVIYVLPVLLCILAAALFVRDVALHRVLPVLGVDLPATVREDDMLARAGITADAAGGPYRGFVCTVTIDGATVEHFTIPGRYRVMLGGRGRGVHRLRVHLQVVQERYGTVERSEEWSFIVEPAERAAGGGGEIIDAEEPVGDLAALYEEERDDGGTKAEAGT</sequence>
<feature type="domain" description="PEGA" evidence="1">
    <location>
        <begin position="248"/>
        <end position="300"/>
    </location>
</feature>
<dbReference type="KEGG" id="mou:OU421_06340"/>
<dbReference type="PANTHER" id="PTHR36194">
    <property type="entry name" value="S-LAYER-LIKE PROTEIN"/>
    <property type="match status" value="1"/>
</dbReference>
<gene>
    <name evidence="2" type="ORF">OU421_06340</name>
</gene>
<feature type="domain" description="PEGA" evidence="1">
    <location>
        <begin position="32"/>
        <end position="100"/>
    </location>
</feature>
<dbReference type="AlphaFoldDB" id="A0A9X9S6V2"/>
<dbReference type="InterPro" id="IPR013229">
    <property type="entry name" value="PEGA"/>
</dbReference>
<protein>
    <submittedName>
        <fullName evidence="2">PEGA domain-containing protein</fullName>
    </submittedName>
</protein>
<dbReference type="EMBL" id="CP113361">
    <property type="protein sequence ID" value="WAI02490.1"/>
    <property type="molecule type" value="Genomic_DNA"/>
</dbReference>
<evidence type="ECO:0000313" key="3">
    <source>
        <dbReference type="Proteomes" id="UP001163096"/>
    </source>
</evidence>
<accession>A0A9X9S6V2</accession>
<dbReference type="Pfam" id="PF08308">
    <property type="entry name" value="PEGA"/>
    <property type="match status" value="4"/>
</dbReference>
<evidence type="ECO:0000259" key="1">
    <source>
        <dbReference type="Pfam" id="PF08308"/>
    </source>
</evidence>
<evidence type="ECO:0000313" key="2">
    <source>
        <dbReference type="EMBL" id="WAI02490.1"/>
    </source>
</evidence>
<dbReference type="GeneID" id="76834704"/>
<feature type="domain" description="PEGA" evidence="1">
    <location>
        <begin position="176"/>
        <end position="243"/>
    </location>
</feature>
<name>A0A9X9S6V2_METOG</name>
<dbReference type="RefSeq" id="WP_268187782.1">
    <property type="nucleotide sequence ID" value="NZ_CP113361.1"/>
</dbReference>
<keyword evidence="3" id="KW-1185">Reference proteome</keyword>
<organism evidence="2 3">
    <name type="scientific">Methanogenium organophilum</name>
    <dbReference type="NCBI Taxonomy" id="2199"/>
    <lineage>
        <taxon>Archaea</taxon>
        <taxon>Methanobacteriati</taxon>
        <taxon>Methanobacteriota</taxon>
        <taxon>Stenosarchaea group</taxon>
        <taxon>Methanomicrobia</taxon>
        <taxon>Methanomicrobiales</taxon>
        <taxon>Methanomicrobiaceae</taxon>
        <taxon>Methanogenium</taxon>
    </lineage>
</organism>
<dbReference type="Proteomes" id="UP001163096">
    <property type="component" value="Chromosome"/>
</dbReference>
<proteinExistence type="predicted"/>
<dbReference type="PANTHER" id="PTHR36194:SF1">
    <property type="entry name" value="S-LAYER-LIKE PROTEIN"/>
    <property type="match status" value="1"/>
</dbReference>